<gene>
    <name evidence="12" type="primary">lexA</name>
    <name evidence="16" type="ORF">BSOLF_1991</name>
</gene>
<protein>
    <recommendedName>
        <fullName evidence="12">LexA repressor</fullName>
        <ecNumber evidence="12">3.4.21.88</ecNumber>
    </recommendedName>
</protein>
<keyword evidence="5 12" id="KW-0378">Hydrolase</keyword>
<dbReference type="GO" id="GO:0006260">
    <property type="term" value="P:DNA replication"/>
    <property type="evidence" value="ECO:0007669"/>
    <property type="project" value="UniProtKB-UniRule"/>
</dbReference>
<feature type="active site" description="For autocatalytic cleavage activity" evidence="12">
    <location>
        <position position="156"/>
    </location>
</feature>
<dbReference type="GO" id="GO:0006508">
    <property type="term" value="P:proteolysis"/>
    <property type="evidence" value="ECO:0007669"/>
    <property type="project" value="UniProtKB-KW"/>
</dbReference>
<evidence type="ECO:0000256" key="8">
    <source>
        <dbReference type="ARBA" id="ARBA00023125"/>
    </source>
</evidence>
<dbReference type="GO" id="GO:0009432">
    <property type="term" value="P:SOS response"/>
    <property type="evidence" value="ECO:0007669"/>
    <property type="project" value="UniProtKB-UniRule"/>
</dbReference>
<keyword evidence="4 12" id="KW-0227">DNA damage</keyword>
<dbReference type="GO" id="GO:0003677">
    <property type="term" value="F:DNA binding"/>
    <property type="evidence" value="ECO:0007669"/>
    <property type="project" value="UniProtKB-UniRule"/>
</dbReference>
<comment type="similarity">
    <text evidence="1 12 13">Belongs to the peptidase S24 family.</text>
</comment>
<proteinExistence type="inferred from homology"/>
<evidence type="ECO:0000256" key="2">
    <source>
        <dbReference type="ARBA" id="ARBA00022491"/>
    </source>
</evidence>
<keyword evidence="16" id="KW-0645">Protease</keyword>
<evidence type="ECO:0000256" key="3">
    <source>
        <dbReference type="ARBA" id="ARBA00022705"/>
    </source>
</evidence>
<dbReference type="AlphaFoldDB" id="A0A2R6Y3G6"/>
<comment type="catalytic activity">
    <reaction evidence="12">
        <text>Hydrolysis of Ala-|-Gly bond in repressor LexA.</text>
        <dbReference type="EC" id="3.4.21.88"/>
    </reaction>
</comment>
<evidence type="ECO:0000256" key="10">
    <source>
        <dbReference type="ARBA" id="ARBA00023204"/>
    </source>
</evidence>
<dbReference type="GO" id="GO:0045892">
    <property type="term" value="P:negative regulation of DNA-templated transcription"/>
    <property type="evidence" value="ECO:0007669"/>
    <property type="project" value="UniProtKB-UniRule"/>
</dbReference>
<evidence type="ECO:0000256" key="5">
    <source>
        <dbReference type="ARBA" id="ARBA00022801"/>
    </source>
</evidence>
<dbReference type="PANTHER" id="PTHR33516">
    <property type="entry name" value="LEXA REPRESSOR"/>
    <property type="match status" value="1"/>
</dbReference>
<dbReference type="InterPro" id="IPR006199">
    <property type="entry name" value="LexA_DNA-bd_dom"/>
</dbReference>
<feature type="domain" description="LexA repressor DNA-binding" evidence="15">
    <location>
        <begin position="7"/>
        <end position="69"/>
    </location>
</feature>
<keyword evidence="3 12" id="KW-0235">DNA replication</keyword>
<keyword evidence="11 12" id="KW-0742">SOS response</keyword>
<dbReference type="HAMAP" id="MF_00015">
    <property type="entry name" value="LexA"/>
    <property type="match status" value="1"/>
</dbReference>
<organism evidence="16 17">
    <name type="scientific">Candidatus Carbonibacillus altaicus</name>
    <dbReference type="NCBI Taxonomy" id="2163959"/>
    <lineage>
        <taxon>Bacteria</taxon>
        <taxon>Bacillati</taxon>
        <taxon>Bacillota</taxon>
        <taxon>Bacilli</taxon>
        <taxon>Bacillales</taxon>
        <taxon>Candidatus Carbonibacillus</taxon>
    </lineage>
</organism>
<dbReference type="InterPro" id="IPR015927">
    <property type="entry name" value="Peptidase_S24_S26A/B/C"/>
</dbReference>
<feature type="domain" description="Peptidase S24/S26A/S26B/S26C" evidence="14">
    <location>
        <begin position="114"/>
        <end position="227"/>
    </location>
</feature>
<dbReference type="EC" id="3.4.21.88" evidence="12"/>
<evidence type="ECO:0000313" key="16">
    <source>
        <dbReference type="EMBL" id="PTQ57226.1"/>
    </source>
</evidence>
<dbReference type="Pfam" id="PF01726">
    <property type="entry name" value="LexA_DNA_bind"/>
    <property type="match status" value="1"/>
</dbReference>
<evidence type="ECO:0000313" key="17">
    <source>
        <dbReference type="Proteomes" id="UP000244338"/>
    </source>
</evidence>
<comment type="subunit">
    <text evidence="12">Homodimer.</text>
</comment>
<dbReference type="InterPro" id="IPR050077">
    <property type="entry name" value="LexA_repressor"/>
</dbReference>
<dbReference type="InterPro" id="IPR006200">
    <property type="entry name" value="LexA"/>
</dbReference>
<comment type="caution">
    <text evidence="16">The sequence shown here is derived from an EMBL/GenBank/DDBJ whole genome shotgun (WGS) entry which is preliminary data.</text>
</comment>
<keyword evidence="10 12" id="KW-0234">DNA repair</keyword>
<keyword evidence="2 12" id="KW-0678">Repressor</keyword>
<dbReference type="Proteomes" id="UP000244338">
    <property type="component" value="Unassembled WGS sequence"/>
</dbReference>
<keyword evidence="7 12" id="KW-0805">Transcription regulation</keyword>
<keyword evidence="8 12" id="KW-0238">DNA-binding</keyword>
<dbReference type="Gene3D" id="2.10.109.10">
    <property type="entry name" value="Umud Fragment, subunit A"/>
    <property type="match status" value="1"/>
</dbReference>
<dbReference type="SUPFAM" id="SSF46785">
    <property type="entry name" value="Winged helix' DNA-binding domain"/>
    <property type="match status" value="1"/>
</dbReference>
<evidence type="ECO:0000256" key="7">
    <source>
        <dbReference type="ARBA" id="ARBA00023015"/>
    </source>
</evidence>
<evidence type="ECO:0000256" key="11">
    <source>
        <dbReference type="ARBA" id="ARBA00023236"/>
    </source>
</evidence>
<keyword evidence="9 12" id="KW-0804">Transcription</keyword>
<evidence type="ECO:0000256" key="13">
    <source>
        <dbReference type="RuleBase" id="RU003991"/>
    </source>
</evidence>
<dbReference type="NCBIfam" id="TIGR00498">
    <property type="entry name" value="lexA"/>
    <property type="match status" value="1"/>
</dbReference>
<feature type="active site" description="For autocatalytic cleavage activity" evidence="12">
    <location>
        <position position="194"/>
    </location>
</feature>
<dbReference type="Gene3D" id="1.10.10.10">
    <property type="entry name" value="Winged helix-like DNA-binding domain superfamily/Winged helix DNA-binding domain"/>
    <property type="match status" value="1"/>
</dbReference>
<feature type="site" description="Cleavage; by autolysis" evidence="12">
    <location>
        <begin position="121"/>
        <end position="122"/>
    </location>
</feature>
<name>A0A2R6Y3G6_9BACL</name>
<evidence type="ECO:0000256" key="4">
    <source>
        <dbReference type="ARBA" id="ARBA00022763"/>
    </source>
</evidence>
<keyword evidence="6 12" id="KW-0068">Autocatalytic cleavage</keyword>
<dbReference type="GO" id="GO:0004252">
    <property type="term" value="F:serine-type endopeptidase activity"/>
    <property type="evidence" value="ECO:0007669"/>
    <property type="project" value="UniProtKB-UniRule"/>
</dbReference>
<dbReference type="InterPro" id="IPR036390">
    <property type="entry name" value="WH_DNA-bd_sf"/>
</dbReference>
<evidence type="ECO:0000256" key="6">
    <source>
        <dbReference type="ARBA" id="ARBA00022813"/>
    </source>
</evidence>
<sequence length="238" mass="26593">MPQTIVALSKRQLDILQAIYESMEEQGYPPSVREICALAHIPSTSTAHNELKKLNKSGFIHLEQEKTRALRLTEKGLQALREEGLLMSGRGHHPLFDERNAPHIMERSKVRYAPIVGKVTAGVPITAVEHIEDYYPLPEHTFSGGDIFLLRVEGDSMIGAAILEGDLVLVRKQPSAEQGDIVVAMTPDGEATVKRLYWRERTFHLVAENPAYPTLILPEVTILGKVIGLIRDYEQVVL</sequence>
<evidence type="ECO:0000256" key="9">
    <source>
        <dbReference type="ARBA" id="ARBA00023163"/>
    </source>
</evidence>
<dbReference type="PANTHER" id="PTHR33516:SF2">
    <property type="entry name" value="LEXA REPRESSOR-RELATED"/>
    <property type="match status" value="1"/>
</dbReference>
<comment type="function">
    <text evidence="12">Represses a number of genes involved in the response to DNA damage (SOS response), including recA and lexA. In the presence of single-stranded DNA, RecA interacts with LexA causing an autocatalytic cleavage which disrupts the DNA-binding part of LexA, leading to derepression of the SOS regulon and eventually DNA repair.</text>
</comment>
<dbReference type="PRINTS" id="PR00726">
    <property type="entry name" value="LEXASERPTASE"/>
</dbReference>
<evidence type="ECO:0000256" key="1">
    <source>
        <dbReference type="ARBA" id="ARBA00007484"/>
    </source>
</evidence>
<dbReference type="EMBL" id="PEBX01000010">
    <property type="protein sequence ID" value="PTQ57226.1"/>
    <property type="molecule type" value="Genomic_DNA"/>
</dbReference>
<dbReference type="InterPro" id="IPR036286">
    <property type="entry name" value="LexA/Signal_pep-like_sf"/>
</dbReference>
<dbReference type="Pfam" id="PF00717">
    <property type="entry name" value="Peptidase_S24"/>
    <property type="match status" value="1"/>
</dbReference>
<reference evidence="17" key="1">
    <citation type="journal article" date="2018" name="Sci. Rep.">
        <title>Lignite coal burning seam in the remote Altai Mountains harbors a hydrogen-driven thermophilic microbial community.</title>
        <authorList>
            <person name="Kadnikov V.V."/>
            <person name="Mardanov A.V."/>
            <person name="Ivasenko D.A."/>
            <person name="Antsiferov D.V."/>
            <person name="Beletsky A.V."/>
            <person name="Karnachuk O.V."/>
            <person name="Ravin N.V."/>
        </authorList>
    </citation>
    <scope>NUCLEOTIDE SEQUENCE [LARGE SCALE GENOMIC DNA]</scope>
</reference>
<feature type="DNA-binding region" description="H-T-H motif" evidence="12">
    <location>
        <begin position="32"/>
        <end position="52"/>
    </location>
</feature>
<evidence type="ECO:0000256" key="12">
    <source>
        <dbReference type="HAMAP-Rule" id="MF_00015"/>
    </source>
</evidence>
<dbReference type="CDD" id="cd06529">
    <property type="entry name" value="S24_LexA-like"/>
    <property type="match status" value="1"/>
</dbReference>
<evidence type="ECO:0000259" key="15">
    <source>
        <dbReference type="Pfam" id="PF01726"/>
    </source>
</evidence>
<dbReference type="InterPro" id="IPR036388">
    <property type="entry name" value="WH-like_DNA-bd_sf"/>
</dbReference>
<dbReference type="GO" id="GO:0006281">
    <property type="term" value="P:DNA repair"/>
    <property type="evidence" value="ECO:0007669"/>
    <property type="project" value="UniProtKB-UniRule"/>
</dbReference>
<accession>A0A2R6Y3G6</accession>
<evidence type="ECO:0000259" key="14">
    <source>
        <dbReference type="Pfam" id="PF00717"/>
    </source>
</evidence>
<dbReference type="SUPFAM" id="SSF51306">
    <property type="entry name" value="LexA/Signal peptidase"/>
    <property type="match status" value="1"/>
</dbReference>
<dbReference type="InterPro" id="IPR039418">
    <property type="entry name" value="LexA-like"/>
</dbReference>
<dbReference type="FunFam" id="2.10.109.10:FF:000001">
    <property type="entry name" value="LexA repressor"/>
    <property type="match status" value="1"/>
</dbReference>
<dbReference type="InterPro" id="IPR006197">
    <property type="entry name" value="Peptidase_S24_LexA"/>
</dbReference>